<dbReference type="Pfam" id="PF01396">
    <property type="entry name" value="Zn_ribbon_Top1"/>
    <property type="match status" value="4"/>
</dbReference>
<sequence>MSKIDHQLFRTHEHALEREYGICPQCGSELMVRHGKHGPFLGCQSYPTCEYHRPLVEKSITEDELLEETACPQCGRPLALKSGRYGFYIGCSGYPACDYIAKDAPAPTHAPIRCPQCQQGELVERTNRFGKKFHACSHYPKCKYLLNQQPIDEPCPDCGWAVLVEKKVRGKKVLSCPQRLCKYQSEPV</sequence>
<dbReference type="Proteomes" id="UP001499988">
    <property type="component" value="Unassembled WGS sequence"/>
</dbReference>
<dbReference type="PANTHER" id="PTHR42785">
    <property type="entry name" value="DNA TOPOISOMERASE, TYPE IA, CORE"/>
    <property type="match status" value="1"/>
</dbReference>
<dbReference type="InterPro" id="IPR000380">
    <property type="entry name" value="Topo_IA"/>
</dbReference>
<dbReference type="PANTHER" id="PTHR42785:SF1">
    <property type="entry name" value="DNA TOPOISOMERASE"/>
    <property type="match status" value="1"/>
</dbReference>
<evidence type="ECO:0000313" key="3">
    <source>
        <dbReference type="Proteomes" id="UP001499988"/>
    </source>
</evidence>
<gene>
    <name evidence="2" type="ORF">GCM10023333_30830</name>
</gene>
<dbReference type="Gene3D" id="3.30.65.10">
    <property type="entry name" value="Bacterial Topoisomerase I, domain 1"/>
    <property type="match status" value="3"/>
</dbReference>
<organism evidence="2 3">
    <name type="scientific">Ferrimonas pelagia</name>
    <dbReference type="NCBI Taxonomy" id="1177826"/>
    <lineage>
        <taxon>Bacteria</taxon>
        <taxon>Pseudomonadati</taxon>
        <taxon>Pseudomonadota</taxon>
        <taxon>Gammaproteobacteria</taxon>
        <taxon>Alteromonadales</taxon>
        <taxon>Ferrimonadaceae</taxon>
        <taxon>Ferrimonas</taxon>
    </lineage>
</organism>
<keyword evidence="3" id="KW-1185">Reference proteome</keyword>
<protein>
    <submittedName>
        <fullName evidence="2">Type I DNA topoisomerase</fullName>
    </submittedName>
</protein>
<comment type="caution">
    <text evidence="2">The sequence shown here is derived from an EMBL/GenBank/DDBJ whole genome shotgun (WGS) entry which is preliminary data.</text>
</comment>
<dbReference type="RefSeq" id="WP_345336340.1">
    <property type="nucleotide sequence ID" value="NZ_BAABJZ010000095.1"/>
</dbReference>
<proteinExistence type="predicted"/>
<name>A0ABP9FDL6_9GAMM</name>
<feature type="domain" description="DNA topoisomerase type IA zn finger" evidence="1">
    <location>
        <begin position="21"/>
        <end position="56"/>
    </location>
</feature>
<dbReference type="SUPFAM" id="SSF57783">
    <property type="entry name" value="Zinc beta-ribbon"/>
    <property type="match status" value="3"/>
</dbReference>
<reference evidence="3" key="1">
    <citation type="journal article" date="2019" name="Int. J. Syst. Evol. Microbiol.">
        <title>The Global Catalogue of Microorganisms (GCM) 10K type strain sequencing project: providing services to taxonomists for standard genome sequencing and annotation.</title>
        <authorList>
            <consortium name="The Broad Institute Genomics Platform"/>
            <consortium name="The Broad Institute Genome Sequencing Center for Infectious Disease"/>
            <person name="Wu L."/>
            <person name="Ma J."/>
        </authorList>
    </citation>
    <scope>NUCLEOTIDE SEQUENCE [LARGE SCALE GENOMIC DNA]</scope>
    <source>
        <strain evidence="3">JCM 18401</strain>
    </source>
</reference>
<evidence type="ECO:0000313" key="2">
    <source>
        <dbReference type="EMBL" id="GAA4895481.1"/>
    </source>
</evidence>
<feature type="domain" description="DNA topoisomerase type IA zn finger" evidence="1">
    <location>
        <begin position="153"/>
        <end position="177"/>
    </location>
</feature>
<dbReference type="InterPro" id="IPR013498">
    <property type="entry name" value="Topo_IA_Znf"/>
</dbReference>
<evidence type="ECO:0000259" key="1">
    <source>
        <dbReference type="Pfam" id="PF01396"/>
    </source>
</evidence>
<accession>A0ABP9FDL6</accession>
<dbReference type="EMBL" id="BAABJZ010000095">
    <property type="protein sequence ID" value="GAA4895481.1"/>
    <property type="molecule type" value="Genomic_DNA"/>
</dbReference>
<feature type="domain" description="DNA topoisomerase type IA zn finger" evidence="1">
    <location>
        <begin position="70"/>
        <end position="103"/>
    </location>
</feature>
<feature type="domain" description="DNA topoisomerase type IA zn finger" evidence="1">
    <location>
        <begin position="113"/>
        <end position="150"/>
    </location>
</feature>